<dbReference type="PROSITE" id="PS51387">
    <property type="entry name" value="FAD_PCMH"/>
    <property type="match status" value="1"/>
</dbReference>
<dbReference type="GO" id="GO:0016491">
    <property type="term" value="F:oxidoreductase activity"/>
    <property type="evidence" value="ECO:0007669"/>
    <property type="project" value="InterPro"/>
</dbReference>
<feature type="transmembrane region" description="Helical" evidence="7">
    <location>
        <begin position="962"/>
        <end position="982"/>
    </location>
</feature>
<dbReference type="EMBL" id="MU866338">
    <property type="protein sequence ID" value="KAK4173519.1"/>
    <property type="molecule type" value="Genomic_DNA"/>
</dbReference>
<reference evidence="10" key="1">
    <citation type="journal article" date="2023" name="Mol. Phylogenet. Evol.">
        <title>Genome-scale phylogeny and comparative genomics of the fungal order Sordariales.</title>
        <authorList>
            <person name="Hensen N."/>
            <person name="Bonometti L."/>
            <person name="Westerberg I."/>
            <person name="Brannstrom I.O."/>
            <person name="Guillou S."/>
            <person name="Cros-Aarteil S."/>
            <person name="Calhoun S."/>
            <person name="Haridas S."/>
            <person name="Kuo A."/>
            <person name="Mondo S."/>
            <person name="Pangilinan J."/>
            <person name="Riley R."/>
            <person name="LaButti K."/>
            <person name="Andreopoulos B."/>
            <person name="Lipzen A."/>
            <person name="Chen C."/>
            <person name="Yan M."/>
            <person name="Daum C."/>
            <person name="Ng V."/>
            <person name="Clum A."/>
            <person name="Steindorff A."/>
            <person name="Ohm R.A."/>
            <person name="Martin F."/>
            <person name="Silar P."/>
            <person name="Natvig D.O."/>
            <person name="Lalanne C."/>
            <person name="Gautier V."/>
            <person name="Ament-Velasquez S.L."/>
            <person name="Kruys A."/>
            <person name="Hutchinson M.I."/>
            <person name="Powell A.J."/>
            <person name="Barry K."/>
            <person name="Miller A.N."/>
            <person name="Grigoriev I.V."/>
            <person name="Debuchy R."/>
            <person name="Gladieux P."/>
            <person name="Hiltunen Thoren M."/>
            <person name="Johannesson H."/>
        </authorList>
    </citation>
    <scope>NUCLEOTIDE SEQUENCE</scope>
    <source>
        <strain evidence="10">CBS 892.96</strain>
    </source>
</reference>
<evidence type="ECO:0000256" key="7">
    <source>
        <dbReference type="SAM" id="Phobius"/>
    </source>
</evidence>
<comment type="subcellular location">
    <subcellularLocation>
        <location evidence="1">Membrane</location>
        <topology evidence="1">Multi-pass membrane protein</topology>
    </subcellularLocation>
</comment>
<keyword evidence="5 7" id="KW-0472">Membrane</keyword>
<evidence type="ECO:0000256" key="1">
    <source>
        <dbReference type="ARBA" id="ARBA00004141"/>
    </source>
</evidence>
<dbReference type="PANTHER" id="PTHR23507:SF13">
    <property type="entry name" value="MFS GENERAL SUBSTRATE TRANSPORTER"/>
    <property type="match status" value="1"/>
</dbReference>
<evidence type="ECO:0000256" key="5">
    <source>
        <dbReference type="ARBA" id="ARBA00023136"/>
    </source>
</evidence>
<evidence type="ECO:0000256" key="2">
    <source>
        <dbReference type="ARBA" id="ARBA00005466"/>
    </source>
</evidence>
<feature type="signal peptide" evidence="8">
    <location>
        <begin position="1"/>
        <end position="23"/>
    </location>
</feature>
<dbReference type="InterPro" id="IPR006094">
    <property type="entry name" value="Oxid_FAD_bind_N"/>
</dbReference>
<dbReference type="InterPro" id="IPR016166">
    <property type="entry name" value="FAD-bd_PCMH"/>
</dbReference>
<evidence type="ECO:0000313" key="11">
    <source>
        <dbReference type="Proteomes" id="UP001302321"/>
    </source>
</evidence>
<dbReference type="InterPro" id="IPR012951">
    <property type="entry name" value="BBE"/>
</dbReference>
<accession>A0AAN6W159</accession>
<evidence type="ECO:0000256" key="6">
    <source>
        <dbReference type="SAM" id="MobiDB-lite"/>
    </source>
</evidence>
<feature type="transmembrane region" description="Helical" evidence="7">
    <location>
        <begin position="1074"/>
        <end position="1095"/>
    </location>
</feature>
<dbReference type="Pfam" id="PF07690">
    <property type="entry name" value="MFS_1"/>
    <property type="match status" value="1"/>
</dbReference>
<dbReference type="InterPro" id="IPR036318">
    <property type="entry name" value="FAD-bd_PCMH-like_sf"/>
</dbReference>
<dbReference type="GO" id="GO:0016020">
    <property type="term" value="C:membrane"/>
    <property type="evidence" value="ECO:0007669"/>
    <property type="project" value="UniProtKB-SubCell"/>
</dbReference>
<dbReference type="Pfam" id="PF01565">
    <property type="entry name" value="FAD_binding_4"/>
    <property type="match status" value="1"/>
</dbReference>
<dbReference type="GO" id="GO:0071949">
    <property type="term" value="F:FAD binding"/>
    <property type="evidence" value="ECO:0007669"/>
    <property type="project" value="InterPro"/>
</dbReference>
<dbReference type="InterPro" id="IPR011701">
    <property type="entry name" value="MFS"/>
</dbReference>
<feature type="region of interest" description="Disordered" evidence="6">
    <location>
        <begin position="622"/>
        <end position="646"/>
    </location>
</feature>
<keyword evidence="3 7" id="KW-0812">Transmembrane</keyword>
<keyword evidence="11" id="KW-1185">Reference proteome</keyword>
<gene>
    <name evidence="10" type="ORF">QBC36DRAFT_194433</name>
</gene>
<name>A0AAN6W159_9PEZI</name>
<dbReference type="Proteomes" id="UP001302321">
    <property type="component" value="Unassembled WGS sequence"/>
</dbReference>
<organism evidence="10 11">
    <name type="scientific">Triangularia setosa</name>
    <dbReference type="NCBI Taxonomy" id="2587417"/>
    <lineage>
        <taxon>Eukaryota</taxon>
        <taxon>Fungi</taxon>
        <taxon>Dikarya</taxon>
        <taxon>Ascomycota</taxon>
        <taxon>Pezizomycotina</taxon>
        <taxon>Sordariomycetes</taxon>
        <taxon>Sordariomycetidae</taxon>
        <taxon>Sordariales</taxon>
        <taxon>Podosporaceae</taxon>
        <taxon>Triangularia</taxon>
    </lineage>
</organism>
<dbReference type="SUPFAM" id="SSF103473">
    <property type="entry name" value="MFS general substrate transporter"/>
    <property type="match status" value="2"/>
</dbReference>
<reference evidence="10" key="2">
    <citation type="submission" date="2023-05" db="EMBL/GenBank/DDBJ databases">
        <authorList>
            <consortium name="Lawrence Berkeley National Laboratory"/>
            <person name="Steindorff A."/>
            <person name="Hensen N."/>
            <person name="Bonometti L."/>
            <person name="Westerberg I."/>
            <person name="Brannstrom I.O."/>
            <person name="Guillou S."/>
            <person name="Cros-Aarteil S."/>
            <person name="Calhoun S."/>
            <person name="Haridas S."/>
            <person name="Kuo A."/>
            <person name="Mondo S."/>
            <person name="Pangilinan J."/>
            <person name="Riley R."/>
            <person name="Labutti K."/>
            <person name="Andreopoulos B."/>
            <person name="Lipzen A."/>
            <person name="Chen C."/>
            <person name="Yanf M."/>
            <person name="Daum C."/>
            <person name="Ng V."/>
            <person name="Clum A."/>
            <person name="Ohm R."/>
            <person name="Martin F."/>
            <person name="Silar P."/>
            <person name="Natvig D."/>
            <person name="Lalanne C."/>
            <person name="Gautier V."/>
            <person name="Ament-Velasquez S.L."/>
            <person name="Kruys A."/>
            <person name="Hutchinson M.I."/>
            <person name="Powell A.J."/>
            <person name="Barry K."/>
            <person name="Miller A.N."/>
            <person name="Grigoriev I.V."/>
            <person name="Debuchy R."/>
            <person name="Gladieux P."/>
            <person name="Thoren M.H."/>
            <person name="Johannesson H."/>
        </authorList>
    </citation>
    <scope>NUCLEOTIDE SEQUENCE</scope>
    <source>
        <strain evidence="10">CBS 892.96</strain>
    </source>
</reference>
<dbReference type="InterPro" id="IPR016169">
    <property type="entry name" value="FAD-bd_PCMH_sub2"/>
</dbReference>
<dbReference type="PANTHER" id="PTHR23507">
    <property type="entry name" value="ZGC:174356"/>
    <property type="match status" value="1"/>
</dbReference>
<dbReference type="Pfam" id="PF08031">
    <property type="entry name" value="BBE"/>
    <property type="match status" value="1"/>
</dbReference>
<protein>
    <submittedName>
        <fullName evidence="10">6-hydroxy-D-nicotine oxidase</fullName>
    </submittedName>
</protein>
<feature type="chain" id="PRO_5042897364" evidence="8">
    <location>
        <begin position="24"/>
        <end position="1184"/>
    </location>
</feature>
<keyword evidence="8" id="KW-0732">Signal</keyword>
<feature type="transmembrane region" description="Helical" evidence="7">
    <location>
        <begin position="825"/>
        <end position="845"/>
    </location>
</feature>
<feature type="transmembrane region" description="Helical" evidence="7">
    <location>
        <begin position="921"/>
        <end position="942"/>
    </location>
</feature>
<feature type="transmembrane region" description="Helical" evidence="7">
    <location>
        <begin position="857"/>
        <end position="879"/>
    </location>
</feature>
<evidence type="ECO:0000256" key="4">
    <source>
        <dbReference type="ARBA" id="ARBA00022989"/>
    </source>
</evidence>
<proteinExistence type="inferred from homology"/>
<feature type="transmembrane region" description="Helical" evidence="7">
    <location>
        <begin position="673"/>
        <end position="696"/>
    </location>
</feature>
<feature type="compositionally biased region" description="Basic and acidic residues" evidence="6">
    <location>
        <begin position="632"/>
        <end position="646"/>
    </location>
</feature>
<feature type="region of interest" description="Disordered" evidence="6">
    <location>
        <begin position="996"/>
        <end position="1015"/>
    </location>
</feature>
<comment type="similarity">
    <text evidence="2">Belongs to the oxygen-dependent FAD-linked oxidoreductase family.</text>
</comment>
<dbReference type="Gene3D" id="3.30.465.10">
    <property type="match status" value="2"/>
</dbReference>
<dbReference type="AlphaFoldDB" id="A0AAN6W159"/>
<dbReference type="Gene3D" id="1.20.1250.20">
    <property type="entry name" value="MFS general substrate transporter like domains"/>
    <property type="match status" value="2"/>
</dbReference>
<feature type="transmembrane region" description="Helical" evidence="7">
    <location>
        <begin position="789"/>
        <end position="813"/>
    </location>
</feature>
<sequence length="1184" mass="128118">MVHLPSVGLVVAAASGLFQTVTAAPQVSTDSASTASTTSFLGGLFDFLDVANLTVTHHNGKLYGCKCTPGQLCWPQQSKWNQLNTTVGGNLKLHIPPAASCYNTFTGPLGTVNTYDAAACADVHANWENEMWTVEKPGAALWTYFTNETCRPTLNPTDSCTLGYYGVYVITATTRNHIKAGIDFARRNNIRLVIRNTGHDFIGRSTGAGSLIINTHSFQDVQWISSYAGPGSYHGPAVTIAAGVQGRSILEQGHAQVPPKVIVTGECPTVGVAGGFIQGGGHGPWTTLKGLSADNVLAFEAITASGHFVTANEAQNSDLFWALKGGGPSAFAVILSVTMKTFDDVSSAGATFYVNNTHIGFDNDAYWNATTTFHKWSNHFVDNGLYVYYELFPFTLRAQPFVAIGKTVAELNAIVAPMLAELTANGIPYEWNPKSFPTFFDLYVDLFEAEAAGGSALTGGWLFDHNDVATNNDGIIEAFKTVFSPRPDIFSFIVGHLFNPGYGAPVSNSATHPSWRNATDFVITVLPVPLGASKAVKADYQNVLTNTIDQALRDASGSGATYVNEADPYQPNWQGHFWGSEYPRLKQIRKRWDPLGVFYSIATPGTEDWERTSLLSSVGAPQAGSCRVTSPGDHDVPGHHRDGGDDVIIHTRKDHNRSRRIWTSVTPSTESQIILLAGFLITLSFSFTQVPILYAFHLMQCDHYYSTHPPYTGPGDRCNIDEISAGMATQFSILGMSTTFCGTINLFVAGWTAKKIGPKYALMIQTFVPGVRVSTQILGLVAGGAKGMLIIQCTQVITVIGGPAGYLLIVNIIAGEVVPPLRRTAVFGMLQGCIMLGQGLGYLTGGMMGDVWGISRPFEVAFCAFLLSTLYVAIAVPYIDASTINNGKKGQSQGISQFFTPLRVLLPQKILCQNGSVKKHYGLMILCAGIFLGVLATGYAPLLMQLYATAKFDFKQTENGWLTSRFAFMRGMFLIFAFPRIINRGRCWYMSRHPKAQHDDHEGNGEVAPSPHLATNPEEFEAPIGSFAEQEPVDAEPVKEDEGTEFDLYFLRVSLVADGILTMCTAFATKSWHIYLAAFLLPLASGSAPAAKGVMTEMCSPSQRADVLNALGLVENIARLATQGLFGFVFAALAEIGKPHLTFFVNAAIAILAYVVLLFSQFPPEGSKIIEDEADENESHRAEE</sequence>
<dbReference type="SUPFAM" id="SSF56176">
    <property type="entry name" value="FAD-binding/transporter-associated domain-like"/>
    <property type="match status" value="1"/>
</dbReference>
<dbReference type="GO" id="GO:0022857">
    <property type="term" value="F:transmembrane transporter activity"/>
    <property type="evidence" value="ECO:0007669"/>
    <property type="project" value="InterPro"/>
</dbReference>
<evidence type="ECO:0000256" key="3">
    <source>
        <dbReference type="ARBA" id="ARBA00022692"/>
    </source>
</evidence>
<evidence type="ECO:0000256" key="8">
    <source>
        <dbReference type="SAM" id="SignalP"/>
    </source>
</evidence>
<feature type="transmembrane region" description="Helical" evidence="7">
    <location>
        <begin position="1116"/>
        <end position="1134"/>
    </location>
</feature>
<dbReference type="InterPro" id="IPR036259">
    <property type="entry name" value="MFS_trans_sf"/>
</dbReference>
<comment type="caution">
    <text evidence="10">The sequence shown here is derived from an EMBL/GenBank/DDBJ whole genome shotgun (WGS) entry which is preliminary data.</text>
</comment>
<keyword evidence="4 7" id="KW-1133">Transmembrane helix</keyword>
<feature type="domain" description="FAD-binding PCMH-type" evidence="9">
    <location>
        <begin position="157"/>
        <end position="344"/>
    </location>
</feature>
<feature type="transmembrane region" description="Helical" evidence="7">
    <location>
        <begin position="1140"/>
        <end position="1159"/>
    </location>
</feature>
<evidence type="ECO:0000259" key="9">
    <source>
        <dbReference type="PROSITE" id="PS51387"/>
    </source>
</evidence>
<evidence type="ECO:0000313" key="10">
    <source>
        <dbReference type="EMBL" id="KAK4173519.1"/>
    </source>
</evidence>